<keyword evidence="4" id="KW-1185">Reference proteome</keyword>
<evidence type="ECO:0000256" key="1">
    <source>
        <dbReference type="ARBA" id="ARBA00022729"/>
    </source>
</evidence>
<dbReference type="STRING" id="1246637.MTBBW1_510015"/>
<evidence type="ECO:0000259" key="2">
    <source>
        <dbReference type="SMART" id="SM00062"/>
    </source>
</evidence>
<reference evidence="3 4" key="1">
    <citation type="submission" date="2017-03" db="EMBL/GenBank/DDBJ databases">
        <authorList>
            <person name="Afonso C.L."/>
            <person name="Miller P.J."/>
            <person name="Scott M.A."/>
            <person name="Spackman E."/>
            <person name="Goraichik I."/>
            <person name="Dimitrov K.M."/>
            <person name="Suarez D.L."/>
            <person name="Swayne D.E."/>
        </authorList>
    </citation>
    <scope>NUCLEOTIDE SEQUENCE [LARGE SCALE GENOMIC DNA]</scope>
    <source>
        <strain evidence="3">PRJEB14757</strain>
    </source>
</reference>
<organism evidence="3 4">
    <name type="scientific">Desulfamplus magnetovallimortis</name>
    <dbReference type="NCBI Taxonomy" id="1246637"/>
    <lineage>
        <taxon>Bacteria</taxon>
        <taxon>Pseudomonadati</taxon>
        <taxon>Thermodesulfobacteriota</taxon>
        <taxon>Desulfobacteria</taxon>
        <taxon>Desulfobacterales</taxon>
        <taxon>Desulfobacteraceae</taxon>
        <taxon>Desulfamplus</taxon>
    </lineage>
</organism>
<name>A0A1W1HHN7_9BACT</name>
<dbReference type="Gene3D" id="3.40.190.10">
    <property type="entry name" value="Periplasmic binding protein-like II"/>
    <property type="match status" value="2"/>
</dbReference>
<feature type="domain" description="Solute-binding protein family 3/N-terminal" evidence="2">
    <location>
        <begin position="26"/>
        <end position="255"/>
    </location>
</feature>
<dbReference type="EMBL" id="FWEV01000294">
    <property type="protein sequence ID" value="SLM31960.1"/>
    <property type="molecule type" value="Genomic_DNA"/>
</dbReference>
<protein>
    <submittedName>
        <fullName evidence="3">ABC transporter, periplasmic domain</fullName>
    </submittedName>
</protein>
<accession>A0A1W1HHN7</accession>
<dbReference type="SUPFAM" id="SSF53850">
    <property type="entry name" value="Periplasmic binding protein-like II"/>
    <property type="match status" value="1"/>
</dbReference>
<sequence>MRNLLFISTMIITTLIYSHSFIFAETITIVADRWCPYNCKPDSDRPGYGIEAAKIIFERAGHTVDYSVVPWARALKHTSDGKYNAVIGAFIEDAPDFIFPENEIGVSQISFFVKKGNPWKYTGIESLESIKAGIILDYSYGENLDKYFSSVKQNQSKVDITAGDNALISNIKKLDAGRIDAAIEDTNVFYHTAKQINMLDKVSIAGNSHKEKLYIAFSPALSNSKQYADLLSEGINQLRDSGELKTILDKYGLIDWK</sequence>
<dbReference type="Proteomes" id="UP000191931">
    <property type="component" value="Unassembled WGS sequence"/>
</dbReference>
<proteinExistence type="predicted"/>
<dbReference type="Pfam" id="PF00497">
    <property type="entry name" value="SBP_bac_3"/>
    <property type="match status" value="1"/>
</dbReference>
<keyword evidence="1" id="KW-0732">Signal</keyword>
<dbReference type="RefSeq" id="WP_080801283.1">
    <property type="nucleotide sequence ID" value="NZ_LT828542.1"/>
</dbReference>
<dbReference type="PANTHER" id="PTHR35936">
    <property type="entry name" value="MEMBRANE-BOUND LYTIC MUREIN TRANSGLYCOSYLASE F"/>
    <property type="match status" value="1"/>
</dbReference>
<dbReference type="InterPro" id="IPR001638">
    <property type="entry name" value="Solute-binding_3/MltF_N"/>
</dbReference>
<evidence type="ECO:0000313" key="4">
    <source>
        <dbReference type="Proteomes" id="UP000191931"/>
    </source>
</evidence>
<gene>
    <name evidence="3" type="ORF">MTBBW1_510015</name>
</gene>
<dbReference type="AlphaFoldDB" id="A0A1W1HHN7"/>
<dbReference type="SMART" id="SM00062">
    <property type="entry name" value="PBPb"/>
    <property type="match status" value="1"/>
</dbReference>
<dbReference type="PANTHER" id="PTHR35936:SF25">
    <property type="entry name" value="ABC TRANSPORTER SUBSTRATE-BINDING PROTEIN"/>
    <property type="match status" value="1"/>
</dbReference>
<evidence type="ECO:0000313" key="3">
    <source>
        <dbReference type="EMBL" id="SLM31960.1"/>
    </source>
</evidence>
<dbReference type="OrthoDB" id="5453998at2"/>